<dbReference type="Proteomes" id="UP001341136">
    <property type="component" value="Chromosome"/>
</dbReference>
<feature type="compositionally biased region" description="Basic and acidic residues" evidence="1">
    <location>
        <begin position="108"/>
        <end position="118"/>
    </location>
</feature>
<accession>A0ABZ2CU04</accession>
<reference evidence="2 3" key="1">
    <citation type="submission" date="2024-01" db="EMBL/GenBank/DDBJ databases">
        <title>Culturomics analysis of mouse respiratory tract.</title>
        <authorList>
            <person name="Phillips A.M."/>
            <person name="Collette N.M."/>
            <person name="Mageeney C.M."/>
            <person name="Sinha A."/>
            <person name="Hern K.E."/>
            <person name="Arkin A.P."/>
            <person name="Williams K.P."/>
            <person name="Branda S."/>
        </authorList>
    </citation>
    <scope>NUCLEOTIDE SEQUENCE [LARGE SCALE GENOMIC DNA]</scope>
    <source>
        <strain evidence="2 3">CP20</strain>
    </source>
</reference>
<dbReference type="RefSeq" id="WP_338465087.1">
    <property type="nucleotide sequence ID" value="NZ_CP144921.1"/>
</dbReference>
<name>A0ABZ2CU04_9BACI</name>
<proteinExistence type="predicted"/>
<evidence type="ECO:0000313" key="3">
    <source>
        <dbReference type="Proteomes" id="UP001341136"/>
    </source>
</evidence>
<protein>
    <recommendedName>
        <fullName evidence="4">Phage protein</fullName>
    </recommendedName>
</protein>
<feature type="region of interest" description="Disordered" evidence="1">
    <location>
        <begin position="100"/>
        <end position="127"/>
    </location>
</feature>
<sequence length="127" mass="14153">MTVEERLKTRLKKVPGVTETDLAEWVAESVAESGFTEEENPNAVLYLALAIAYETIAGDAARYFSYVDGEESVDKSMIFANYMKMAAQARKQYRGYLRGRGASQTHLRRADESKRVSDCDEDSAGTP</sequence>
<keyword evidence="3" id="KW-1185">Reference proteome</keyword>
<gene>
    <name evidence="2" type="ORF">V5G21_00595</name>
</gene>
<evidence type="ECO:0000313" key="2">
    <source>
        <dbReference type="EMBL" id="WWA30327.1"/>
    </source>
</evidence>
<organism evidence="2 3">
    <name type="scientific">Shouchella rhizosphaerae</name>
    <dbReference type="NCBI Taxonomy" id="866786"/>
    <lineage>
        <taxon>Bacteria</taxon>
        <taxon>Bacillati</taxon>
        <taxon>Bacillota</taxon>
        <taxon>Bacilli</taxon>
        <taxon>Bacillales</taxon>
        <taxon>Bacillaceae</taxon>
        <taxon>Shouchella</taxon>
    </lineage>
</organism>
<evidence type="ECO:0008006" key="4">
    <source>
        <dbReference type="Google" id="ProtNLM"/>
    </source>
</evidence>
<evidence type="ECO:0000256" key="1">
    <source>
        <dbReference type="SAM" id="MobiDB-lite"/>
    </source>
</evidence>
<dbReference type="EMBL" id="CP144921">
    <property type="protein sequence ID" value="WWA30327.1"/>
    <property type="molecule type" value="Genomic_DNA"/>
</dbReference>